<feature type="signal peptide" evidence="1">
    <location>
        <begin position="1"/>
        <end position="24"/>
    </location>
</feature>
<dbReference type="Gene3D" id="1.25.40.10">
    <property type="entry name" value="Tetratricopeptide repeat domain"/>
    <property type="match status" value="1"/>
</dbReference>
<dbReference type="EMBL" id="MCGG01000052">
    <property type="protein sequence ID" value="OEJ65314.1"/>
    <property type="molecule type" value="Genomic_DNA"/>
</dbReference>
<accession>A0A1E5Q4X2</accession>
<evidence type="ECO:0000313" key="3">
    <source>
        <dbReference type="EMBL" id="OEJ65314.1"/>
    </source>
</evidence>
<comment type="caution">
    <text evidence="3">The sequence shown here is derived from an EMBL/GenBank/DDBJ whole genome shotgun (WGS) entry which is preliminary data.</text>
</comment>
<dbReference type="SMART" id="SM00028">
    <property type="entry name" value="TPR"/>
    <property type="match status" value="2"/>
</dbReference>
<dbReference type="Gene3D" id="3.90.70.10">
    <property type="entry name" value="Cysteine proteinases"/>
    <property type="match status" value="1"/>
</dbReference>
<dbReference type="AlphaFoldDB" id="A0A1E5Q4X2"/>
<dbReference type="OrthoDB" id="5611441at2"/>
<feature type="domain" description="Peptidase C39-like" evidence="2">
    <location>
        <begin position="48"/>
        <end position="155"/>
    </location>
</feature>
<dbReference type="InterPro" id="IPR019734">
    <property type="entry name" value="TPR_rpt"/>
</dbReference>
<dbReference type="RefSeq" id="WP_069958773.1">
    <property type="nucleotide sequence ID" value="NZ_MCGG01000052.1"/>
</dbReference>
<dbReference type="PROSITE" id="PS51257">
    <property type="entry name" value="PROKAR_LIPOPROTEIN"/>
    <property type="match status" value="1"/>
</dbReference>
<evidence type="ECO:0000256" key="1">
    <source>
        <dbReference type="SAM" id="SignalP"/>
    </source>
</evidence>
<dbReference type="Proteomes" id="UP000095347">
    <property type="component" value="Unassembled WGS sequence"/>
</dbReference>
<sequence length="316" mass="34362">MQRYRLKIRALAGMVALVALSGCAATPMTAQLTASPPQGLRASVELTDVPFFAQTRFFCGPAALATVLNTTGLKTEPDSLAESVYTPGREGTLQTEIITGTRRQGRLALPLRNLSDAFVNVAQGRPVLILQNLSLDIVPRWHYAVIVGYDLAAETVSLRSGTTFRQVMPMKTFEHTWRRSGYWGVVIVGPNGPVPDNTSISDWLQEAYGLERADHVSDALTAFTFAAKHWPDASAPLISAGNILIETNRLHDAKARLQAAVQREPENPVALNNLAHVLMRLGEIEEAERTALKAVEAGGDTQATAQETLLEIRAQK</sequence>
<evidence type="ECO:0000313" key="4">
    <source>
        <dbReference type="Proteomes" id="UP000095347"/>
    </source>
</evidence>
<dbReference type="Pfam" id="PF14559">
    <property type="entry name" value="TPR_19"/>
    <property type="match status" value="1"/>
</dbReference>
<dbReference type="STRING" id="28181.BEN30_14430"/>
<name>A0A1E5Q4X2_9PROT</name>
<feature type="chain" id="PRO_5009184038" description="Peptidase C39-like domain-containing protein" evidence="1">
    <location>
        <begin position="25"/>
        <end position="316"/>
    </location>
</feature>
<organism evidence="3 4">
    <name type="scientific">Magnetovibrio blakemorei</name>
    <dbReference type="NCBI Taxonomy" id="28181"/>
    <lineage>
        <taxon>Bacteria</taxon>
        <taxon>Pseudomonadati</taxon>
        <taxon>Pseudomonadota</taxon>
        <taxon>Alphaproteobacteria</taxon>
        <taxon>Rhodospirillales</taxon>
        <taxon>Magnetovibrionaceae</taxon>
        <taxon>Magnetovibrio</taxon>
    </lineage>
</organism>
<dbReference type="InterPro" id="IPR039563">
    <property type="entry name" value="Peptidase_C39_single_dom"/>
</dbReference>
<dbReference type="CDD" id="cd02549">
    <property type="entry name" value="Peptidase_C39A"/>
    <property type="match status" value="1"/>
</dbReference>
<protein>
    <recommendedName>
        <fullName evidence="2">Peptidase C39-like domain-containing protein</fullName>
    </recommendedName>
</protein>
<gene>
    <name evidence="3" type="ORF">BEN30_14430</name>
</gene>
<dbReference type="InterPro" id="IPR039564">
    <property type="entry name" value="Peptidase_C39-like"/>
</dbReference>
<keyword evidence="1" id="KW-0732">Signal</keyword>
<dbReference type="InterPro" id="IPR011990">
    <property type="entry name" value="TPR-like_helical_dom_sf"/>
</dbReference>
<dbReference type="Pfam" id="PF13529">
    <property type="entry name" value="Peptidase_C39_2"/>
    <property type="match status" value="1"/>
</dbReference>
<keyword evidence="4" id="KW-1185">Reference proteome</keyword>
<proteinExistence type="predicted"/>
<evidence type="ECO:0000259" key="2">
    <source>
        <dbReference type="Pfam" id="PF13529"/>
    </source>
</evidence>
<dbReference type="NCBIfam" id="NF033920">
    <property type="entry name" value="C39_PA2778_fam"/>
    <property type="match status" value="1"/>
</dbReference>
<reference evidence="4" key="1">
    <citation type="submission" date="2016-07" db="EMBL/GenBank/DDBJ databases">
        <authorList>
            <person name="Florea S."/>
            <person name="Webb J.S."/>
            <person name="Jaromczyk J."/>
            <person name="Schardl C.L."/>
        </authorList>
    </citation>
    <scope>NUCLEOTIDE SEQUENCE [LARGE SCALE GENOMIC DNA]</scope>
    <source>
        <strain evidence="4">MV-1</strain>
    </source>
</reference>
<dbReference type="SUPFAM" id="SSF48452">
    <property type="entry name" value="TPR-like"/>
    <property type="match status" value="1"/>
</dbReference>